<evidence type="ECO:0000256" key="1">
    <source>
        <dbReference type="SAM" id="MobiDB-lite"/>
    </source>
</evidence>
<comment type="caution">
    <text evidence="2">The sequence shown here is derived from an EMBL/GenBank/DDBJ whole genome shotgun (WGS) entry which is preliminary data.</text>
</comment>
<dbReference type="AlphaFoldDB" id="A0A815C6N4"/>
<sequence>MYNIVFSGFWERLCLMDGTIRRKRQDKHSNINEQNNNTPNSKRFNSSTDENVLDDNIVIEFLATHRDYIEKFQVIELSQELITTQTHLTDSFVFTLEEILNPLQQQE</sequence>
<evidence type="ECO:0000313" key="2">
    <source>
        <dbReference type="EMBL" id="CAF1278831.1"/>
    </source>
</evidence>
<gene>
    <name evidence="2" type="ORF">ZHD862_LOCUS26817</name>
</gene>
<accession>A0A815C6N4</accession>
<feature type="compositionally biased region" description="Polar residues" evidence="1">
    <location>
        <begin position="31"/>
        <end position="48"/>
    </location>
</feature>
<feature type="region of interest" description="Disordered" evidence="1">
    <location>
        <begin position="25"/>
        <end position="48"/>
    </location>
</feature>
<organism evidence="2 3">
    <name type="scientific">Rotaria sordida</name>
    <dbReference type="NCBI Taxonomy" id="392033"/>
    <lineage>
        <taxon>Eukaryota</taxon>
        <taxon>Metazoa</taxon>
        <taxon>Spiralia</taxon>
        <taxon>Gnathifera</taxon>
        <taxon>Rotifera</taxon>
        <taxon>Eurotatoria</taxon>
        <taxon>Bdelloidea</taxon>
        <taxon>Philodinida</taxon>
        <taxon>Philodinidae</taxon>
        <taxon>Rotaria</taxon>
    </lineage>
</organism>
<evidence type="ECO:0000313" key="3">
    <source>
        <dbReference type="Proteomes" id="UP000663864"/>
    </source>
</evidence>
<dbReference type="Proteomes" id="UP000663864">
    <property type="component" value="Unassembled WGS sequence"/>
</dbReference>
<reference evidence="2" key="1">
    <citation type="submission" date="2021-02" db="EMBL/GenBank/DDBJ databases">
        <authorList>
            <person name="Nowell W R."/>
        </authorList>
    </citation>
    <scope>NUCLEOTIDE SEQUENCE</scope>
</reference>
<name>A0A815C6N4_9BILA</name>
<proteinExistence type="predicted"/>
<dbReference type="EMBL" id="CAJNOT010002050">
    <property type="protein sequence ID" value="CAF1278831.1"/>
    <property type="molecule type" value="Genomic_DNA"/>
</dbReference>
<protein>
    <submittedName>
        <fullName evidence="2">Uncharacterized protein</fullName>
    </submittedName>
</protein>